<evidence type="ECO:0000313" key="3">
    <source>
        <dbReference type="Proteomes" id="UP000198725"/>
    </source>
</evidence>
<keyword evidence="1" id="KW-1133">Transmembrane helix</keyword>
<evidence type="ECO:0000256" key="1">
    <source>
        <dbReference type="SAM" id="Phobius"/>
    </source>
</evidence>
<feature type="transmembrane region" description="Helical" evidence="1">
    <location>
        <begin position="7"/>
        <end position="29"/>
    </location>
</feature>
<feature type="transmembrane region" description="Helical" evidence="1">
    <location>
        <begin position="78"/>
        <end position="97"/>
    </location>
</feature>
<evidence type="ECO:0000313" key="2">
    <source>
        <dbReference type="EMBL" id="SFK49729.1"/>
    </source>
</evidence>
<feature type="transmembrane region" description="Helical" evidence="1">
    <location>
        <begin position="319"/>
        <end position="337"/>
    </location>
</feature>
<feature type="transmembrane region" description="Helical" evidence="1">
    <location>
        <begin position="103"/>
        <end position="125"/>
    </location>
</feature>
<sequence>MALKKSSILDILLVCIYETLLSIIFVRFILPLHGYEVQIAQTTGGSVNYVKVALSYVVTCVAVFLFRSIGVAKRASRFVMLIQLLMIVVPFCVLYGYLNYPTWQLALVFLGYGGAVLSINVIPSIRLPLLSIEVRRFFIFLAVAIIFYVYVGLVATGGIQRINFDFSQVYKVRAGLSKHEFPLSGYFIPWVAYVLNMAILTYSLSIRGRSLIKSMCGVFLVILMQVMLFGMTNFKAFIFLPFVIVFLVLFMGKINLFRSAVMGVSVALCCLILLSLVGVVFSIAIVDRVFVTPSAIHSLYFNYFSTHPLGLLQGTVGKLFGSSYNESIIIVISKFYWGRVFSPNVGWIADAFSNFGVIGVPVYSLILALSLRVVDGFVDERMPSGVVEGLLFGFAFSITNTSLLTSLLTGGYVVAVVALWVMTSRWRRVSSVVSKKARVNF</sequence>
<dbReference type="AlphaFoldDB" id="A0A1I4A1S8"/>
<keyword evidence="1" id="KW-0472">Membrane</keyword>
<keyword evidence="3" id="KW-1185">Reference proteome</keyword>
<feature type="transmembrane region" description="Helical" evidence="1">
    <location>
        <begin position="391"/>
        <end position="421"/>
    </location>
</feature>
<evidence type="ECO:0008006" key="4">
    <source>
        <dbReference type="Google" id="ProtNLM"/>
    </source>
</evidence>
<proteinExistence type="predicted"/>
<gene>
    <name evidence="2" type="ORF">SAMN05192579_103202</name>
</gene>
<keyword evidence="1" id="KW-0812">Transmembrane</keyword>
<feature type="transmembrane region" description="Helical" evidence="1">
    <location>
        <begin position="211"/>
        <end position="230"/>
    </location>
</feature>
<organism evidence="2 3">
    <name type="scientific">Rhodanobacter glycinis</name>
    <dbReference type="NCBI Taxonomy" id="582702"/>
    <lineage>
        <taxon>Bacteria</taxon>
        <taxon>Pseudomonadati</taxon>
        <taxon>Pseudomonadota</taxon>
        <taxon>Gammaproteobacteria</taxon>
        <taxon>Lysobacterales</taxon>
        <taxon>Rhodanobacteraceae</taxon>
        <taxon>Rhodanobacter</taxon>
    </lineage>
</organism>
<dbReference type="Proteomes" id="UP000198725">
    <property type="component" value="Unassembled WGS sequence"/>
</dbReference>
<reference evidence="3" key="1">
    <citation type="submission" date="2016-10" db="EMBL/GenBank/DDBJ databases">
        <authorList>
            <person name="Varghese N."/>
            <person name="Submissions S."/>
        </authorList>
    </citation>
    <scope>NUCLEOTIDE SEQUENCE [LARGE SCALE GENOMIC DNA]</scope>
    <source>
        <strain evidence="3">MO64</strain>
    </source>
</reference>
<name>A0A1I4A1S8_9GAMM</name>
<feature type="transmembrane region" description="Helical" evidence="1">
    <location>
        <begin position="49"/>
        <end position="66"/>
    </location>
</feature>
<dbReference type="EMBL" id="FOSR01000003">
    <property type="protein sequence ID" value="SFK49729.1"/>
    <property type="molecule type" value="Genomic_DNA"/>
</dbReference>
<feature type="transmembrane region" description="Helical" evidence="1">
    <location>
        <begin position="264"/>
        <end position="286"/>
    </location>
</feature>
<protein>
    <recommendedName>
        <fullName evidence="4">Oligosaccharide repeat unit polymerase</fullName>
    </recommendedName>
</protein>
<feature type="transmembrane region" description="Helical" evidence="1">
    <location>
        <begin position="236"/>
        <end position="252"/>
    </location>
</feature>
<feature type="transmembrane region" description="Helical" evidence="1">
    <location>
        <begin position="186"/>
        <end position="204"/>
    </location>
</feature>
<feature type="transmembrane region" description="Helical" evidence="1">
    <location>
        <begin position="137"/>
        <end position="159"/>
    </location>
</feature>
<feature type="transmembrane region" description="Helical" evidence="1">
    <location>
        <begin position="349"/>
        <end position="371"/>
    </location>
</feature>
<accession>A0A1I4A1S8</accession>
<dbReference type="RefSeq" id="WP_139201690.1">
    <property type="nucleotide sequence ID" value="NZ_FOSR01000003.1"/>
</dbReference>